<feature type="domain" description="C-type lectin" evidence="4">
    <location>
        <begin position="134"/>
        <end position="211"/>
    </location>
</feature>
<dbReference type="Proteomes" id="UP000504617">
    <property type="component" value="Unplaced"/>
</dbReference>
<dbReference type="Gene3D" id="3.10.100.10">
    <property type="entry name" value="Mannose-Binding Protein A, subunit A"/>
    <property type="match status" value="2"/>
</dbReference>
<keyword evidence="3" id="KW-1015">Disulfide bond</keyword>
<evidence type="ECO:0000256" key="3">
    <source>
        <dbReference type="ARBA" id="ARBA00023157"/>
    </source>
</evidence>
<accession>A0A6I9Z1U3</accession>
<evidence type="ECO:0000259" key="4">
    <source>
        <dbReference type="PROSITE" id="PS50041"/>
    </source>
</evidence>
<dbReference type="KEGG" id="tsr:106555851"/>
<reference evidence="6" key="1">
    <citation type="submission" date="2025-08" db="UniProtKB">
        <authorList>
            <consortium name="RefSeq"/>
        </authorList>
    </citation>
    <scope>IDENTIFICATION</scope>
    <source>
        <tissue evidence="6">Skeletal muscle</tissue>
    </source>
</reference>
<dbReference type="AlphaFoldDB" id="A0A6I9Z1U3"/>
<evidence type="ECO:0000313" key="5">
    <source>
        <dbReference type="Proteomes" id="UP000504617"/>
    </source>
</evidence>
<evidence type="ECO:0000256" key="1">
    <source>
        <dbReference type="ARBA" id="ARBA00004613"/>
    </source>
</evidence>
<dbReference type="InterPro" id="IPR016187">
    <property type="entry name" value="CTDL_fold"/>
</dbReference>
<protein>
    <submittedName>
        <fullName evidence="6">Polycystic kidney disease protein 1-like 2</fullName>
    </submittedName>
</protein>
<dbReference type="Gene3D" id="2.60.120.740">
    <property type="match status" value="1"/>
</dbReference>
<dbReference type="GeneID" id="106555851"/>
<proteinExistence type="predicted"/>
<evidence type="ECO:0000313" key="6">
    <source>
        <dbReference type="RefSeq" id="XP_013930244.1"/>
    </source>
</evidence>
<sequence>MIWLDTSNITYTKWFQDPPSAFASSCGYILKNAQYQWGVTENCSQEFDFICEFESGHSVACENSNATVQCGSGEVIQIGESFYGRKTPHYCVLETPLQFDDEDECSWISVKDEVAGEDLSLAEEIPCSKYQVAFNHSCYEFVRLQRTFTSAQSWCERGGGHLAFIGNEETQTFLEGHLSEDKEWWIGITYTSSNETNEGIPSFLNYHPCSPYYARHIQISQPSKALEDYSD</sequence>
<evidence type="ECO:0000256" key="2">
    <source>
        <dbReference type="ARBA" id="ARBA00022525"/>
    </source>
</evidence>
<gene>
    <name evidence="6" type="primary">LOC106555851</name>
</gene>
<keyword evidence="5" id="KW-1185">Reference proteome</keyword>
<dbReference type="InterPro" id="IPR001304">
    <property type="entry name" value="C-type_lectin-like"/>
</dbReference>
<dbReference type="CDD" id="cd00037">
    <property type="entry name" value="CLECT"/>
    <property type="match status" value="2"/>
</dbReference>
<dbReference type="Pfam" id="PF00059">
    <property type="entry name" value="Lectin_C"/>
    <property type="match status" value="1"/>
</dbReference>
<dbReference type="PANTHER" id="PTHR22803">
    <property type="entry name" value="MANNOSE, PHOSPHOLIPASE, LECTIN RECEPTOR RELATED"/>
    <property type="match status" value="1"/>
</dbReference>
<organism evidence="5 6">
    <name type="scientific">Thamnophis sirtalis</name>
    <dbReference type="NCBI Taxonomy" id="35019"/>
    <lineage>
        <taxon>Eukaryota</taxon>
        <taxon>Metazoa</taxon>
        <taxon>Chordata</taxon>
        <taxon>Craniata</taxon>
        <taxon>Vertebrata</taxon>
        <taxon>Euteleostomi</taxon>
        <taxon>Lepidosauria</taxon>
        <taxon>Squamata</taxon>
        <taxon>Bifurcata</taxon>
        <taxon>Unidentata</taxon>
        <taxon>Episquamata</taxon>
        <taxon>Toxicofera</taxon>
        <taxon>Serpentes</taxon>
        <taxon>Colubroidea</taxon>
        <taxon>Colubridae</taxon>
        <taxon>Natricinae</taxon>
        <taxon>Thamnophis</taxon>
    </lineage>
</organism>
<dbReference type="RefSeq" id="XP_013930244.1">
    <property type="nucleotide sequence ID" value="XM_014074769.1"/>
</dbReference>
<keyword evidence="2" id="KW-0964">Secreted</keyword>
<dbReference type="InterPro" id="IPR016186">
    <property type="entry name" value="C-type_lectin-like/link_sf"/>
</dbReference>
<dbReference type="InterPro" id="IPR043159">
    <property type="entry name" value="Lectin_gal-bd_sf"/>
</dbReference>
<comment type="subcellular location">
    <subcellularLocation>
        <location evidence="1">Secreted</location>
    </subcellularLocation>
</comment>
<dbReference type="OrthoDB" id="10264154at2759"/>
<dbReference type="PROSITE" id="PS50041">
    <property type="entry name" value="C_TYPE_LECTIN_2"/>
    <property type="match status" value="1"/>
</dbReference>
<dbReference type="GO" id="GO:0005576">
    <property type="term" value="C:extracellular region"/>
    <property type="evidence" value="ECO:0007669"/>
    <property type="project" value="UniProtKB-SubCell"/>
</dbReference>
<dbReference type="InterPro" id="IPR050111">
    <property type="entry name" value="C-type_lectin/snaclec_domain"/>
</dbReference>
<dbReference type="SUPFAM" id="SSF56436">
    <property type="entry name" value="C-type lectin-like"/>
    <property type="match status" value="2"/>
</dbReference>
<name>A0A6I9Z1U3_9SAUR</name>